<dbReference type="PANTHER" id="PTHR30469">
    <property type="entry name" value="MULTIDRUG RESISTANCE PROTEIN MDTA"/>
    <property type="match status" value="1"/>
</dbReference>
<proteinExistence type="predicted"/>
<dbReference type="Pfam" id="PF25967">
    <property type="entry name" value="RND-MFP_C"/>
    <property type="match status" value="1"/>
</dbReference>
<accession>E6QPQ7</accession>
<dbReference type="InterPro" id="IPR058792">
    <property type="entry name" value="Beta-barrel_RND_2"/>
</dbReference>
<comment type="caution">
    <text evidence="3">The sequence shown here is derived from an EMBL/GenBank/DDBJ whole genome shotgun (WGS) entry which is preliminary data.</text>
</comment>
<dbReference type="Gene3D" id="1.10.287.470">
    <property type="entry name" value="Helix hairpin bin"/>
    <property type="match status" value="1"/>
</dbReference>
<dbReference type="Pfam" id="PF25954">
    <property type="entry name" value="Beta-barrel_RND_2"/>
    <property type="match status" value="1"/>
</dbReference>
<feature type="domain" description="Multidrug resistance protein MdtA-like C-terminal permuted SH3" evidence="2">
    <location>
        <begin position="275"/>
        <end position="331"/>
    </location>
</feature>
<dbReference type="GO" id="GO:1990281">
    <property type="term" value="C:efflux pump complex"/>
    <property type="evidence" value="ECO:0007669"/>
    <property type="project" value="TreeGrafter"/>
</dbReference>
<organism evidence="3">
    <name type="scientific">mine drainage metagenome</name>
    <dbReference type="NCBI Taxonomy" id="410659"/>
    <lineage>
        <taxon>unclassified sequences</taxon>
        <taxon>metagenomes</taxon>
        <taxon>ecological metagenomes</taxon>
    </lineage>
</organism>
<evidence type="ECO:0000259" key="2">
    <source>
        <dbReference type="Pfam" id="PF25967"/>
    </source>
</evidence>
<feature type="domain" description="CusB-like beta-barrel" evidence="1">
    <location>
        <begin position="189"/>
        <end position="262"/>
    </location>
</feature>
<protein>
    <submittedName>
        <fullName evidence="3">Putative RND efflux membrane fusion protein</fullName>
    </submittedName>
</protein>
<dbReference type="SUPFAM" id="SSF111369">
    <property type="entry name" value="HlyD-like secretion proteins"/>
    <property type="match status" value="1"/>
</dbReference>
<sequence>MKTPLLFAALVLALSACSKEAPPPVNAERPALTLVVGGVAGDGGHVYSGEIRARHEVALGFRVGGKIVQRLVDAGAVVKAGQVLARLDSVDEGLQAGSADAQYQTAEAEVERYRVLRGKNFVSQSALDAKEATLKSLSAQAGLARNQSAYTTLIAEHDGVVMATLAEVGQVVNAGQTIIRLAQDGEREVAIAIPESQFADLKIGMKAEVSLWGEGSENYHQVGRLRELSPAADAASRTYAARVSLPDGKVPLGMTAQVRFAGTRGEAKSGAGGELIVPLTAIFQQGDKAAVWIVAPDHSVSLRTVQVASYRDDGVVIRGGIVAGERVVSAGVHMLNAGEKIHAIENGSSL</sequence>
<dbReference type="PROSITE" id="PS51257">
    <property type="entry name" value="PROKAR_LIPOPROTEIN"/>
    <property type="match status" value="1"/>
</dbReference>
<evidence type="ECO:0000313" key="3">
    <source>
        <dbReference type="EMBL" id="CBI09228.1"/>
    </source>
</evidence>
<name>E6QPQ7_9ZZZZ</name>
<gene>
    <name evidence="3" type="ORF">CARN7_2893</name>
</gene>
<dbReference type="AlphaFoldDB" id="E6QPQ7"/>
<reference evidence="3" key="1">
    <citation type="submission" date="2009-10" db="EMBL/GenBank/DDBJ databases">
        <title>Diversity of trophic interactions inside an arsenic-rich microbial ecosystem.</title>
        <authorList>
            <person name="Bertin P.N."/>
            <person name="Heinrich-Salmeron A."/>
            <person name="Pelletier E."/>
            <person name="Goulhen-Chollet F."/>
            <person name="Arsene-Ploetze F."/>
            <person name="Gallien S."/>
            <person name="Calteau A."/>
            <person name="Vallenet D."/>
            <person name="Casiot C."/>
            <person name="Chane-Woon-Ming B."/>
            <person name="Giloteaux L."/>
            <person name="Barakat M."/>
            <person name="Bonnefoy V."/>
            <person name="Bruneel O."/>
            <person name="Chandler M."/>
            <person name="Cleiss J."/>
            <person name="Duran R."/>
            <person name="Elbaz-Poulichet F."/>
            <person name="Fonknechten N."/>
            <person name="Lauga B."/>
            <person name="Mornico D."/>
            <person name="Ortet P."/>
            <person name="Schaeffer C."/>
            <person name="Siguier P."/>
            <person name="Alexander Thil Smith A."/>
            <person name="Van Dorsselaer A."/>
            <person name="Weissenbach J."/>
            <person name="Medigue C."/>
            <person name="Le Paslier D."/>
        </authorList>
    </citation>
    <scope>NUCLEOTIDE SEQUENCE</scope>
</reference>
<dbReference type="GO" id="GO:0015562">
    <property type="term" value="F:efflux transmembrane transporter activity"/>
    <property type="evidence" value="ECO:0007669"/>
    <property type="project" value="TreeGrafter"/>
</dbReference>
<dbReference type="EMBL" id="CABR01000015">
    <property type="protein sequence ID" value="CBI09228.1"/>
    <property type="molecule type" value="Genomic_DNA"/>
</dbReference>
<dbReference type="Gene3D" id="2.40.50.100">
    <property type="match status" value="1"/>
</dbReference>
<dbReference type="InterPro" id="IPR006143">
    <property type="entry name" value="RND_pump_MFP"/>
</dbReference>
<dbReference type="Gene3D" id="2.40.420.20">
    <property type="match status" value="1"/>
</dbReference>
<evidence type="ECO:0000259" key="1">
    <source>
        <dbReference type="Pfam" id="PF25954"/>
    </source>
</evidence>
<dbReference type="InterPro" id="IPR058627">
    <property type="entry name" value="MdtA-like_C"/>
</dbReference>
<dbReference type="PANTHER" id="PTHR30469:SF18">
    <property type="entry name" value="RESISTANCE-NODULATION-CELL DIVISION (RND) EFFLUX MEMBRANE FUSION PROTEIN-RELATED"/>
    <property type="match status" value="1"/>
</dbReference>
<dbReference type="NCBIfam" id="TIGR01730">
    <property type="entry name" value="RND_mfp"/>
    <property type="match status" value="1"/>
</dbReference>